<dbReference type="RefSeq" id="WP_173560207.1">
    <property type="nucleotide sequence ID" value="NZ_JAPIUZ010000006.1"/>
</dbReference>
<evidence type="ECO:0000313" key="7">
    <source>
        <dbReference type="Proteomes" id="UP001301152"/>
    </source>
</evidence>
<organism evidence="6 7">
    <name type="scientific">Acetobacter thailandicus</name>
    <dbReference type="NCBI Taxonomy" id="1502842"/>
    <lineage>
        <taxon>Bacteria</taxon>
        <taxon>Pseudomonadati</taxon>
        <taxon>Pseudomonadota</taxon>
        <taxon>Alphaproteobacteria</taxon>
        <taxon>Acetobacterales</taxon>
        <taxon>Acetobacteraceae</taxon>
        <taxon>Acetobacter</taxon>
    </lineage>
</organism>
<dbReference type="EMBL" id="JAPIUZ010000006">
    <property type="protein sequence ID" value="MCX2564471.1"/>
    <property type="molecule type" value="Genomic_DNA"/>
</dbReference>
<dbReference type="InterPro" id="IPR001296">
    <property type="entry name" value="Glyco_trans_1"/>
</dbReference>
<gene>
    <name evidence="6" type="ORF">OQ497_10950</name>
</gene>
<evidence type="ECO:0000313" key="6">
    <source>
        <dbReference type="EMBL" id="MCX2564471.1"/>
    </source>
</evidence>
<dbReference type="Proteomes" id="UP001301152">
    <property type="component" value="Unassembled WGS sequence"/>
</dbReference>
<comment type="similarity">
    <text evidence="1">Belongs to the glycosyltransferase 2 family.</text>
</comment>
<feature type="domain" description="Glycosyl transferase family 1" evidence="4">
    <location>
        <begin position="879"/>
        <end position="1016"/>
    </location>
</feature>
<evidence type="ECO:0000256" key="2">
    <source>
        <dbReference type="ARBA" id="ARBA00022676"/>
    </source>
</evidence>
<proteinExistence type="inferred from homology"/>
<dbReference type="EC" id="2.4.-.-" evidence="6"/>
<dbReference type="Pfam" id="PF00534">
    <property type="entry name" value="Glycos_transf_1"/>
    <property type="match status" value="1"/>
</dbReference>
<dbReference type="Gene3D" id="3.90.550.10">
    <property type="entry name" value="Spore Coat Polysaccharide Biosynthesis Protein SpsA, Chain A"/>
    <property type="match status" value="1"/>
</dbReference>
<dbReference type="GO" id="GO:0016757">
    <property type="term" value="F:glycosyltransferase activity"/>
    <property type="evidence" value="ECO:0007669"/>
    <property type="project" value="UniProtKB-KW"/>
</dbReference>
<dbReference type="PANTHER" id="PTHR43179:SF12">
    <property type="entry name" value="GALACTOFURANOSYLTRANSFERASE GLFT2"/>
    <property type="match status" value="1"/>
</dbReference>
<reference evidence="6 7" key="1">
    <citation type="submission" date="2022-11" db="EMBL/GenBank/DDBJ databases">
        <title>Genome sequencing of Acetobacter type strain.</title>
        <authorList>
            <person name="Heo J."/>
            <person name="Lee D."/>
            <person name="Han B.-H."/>
            <person name="Hong S.-B."/>
            <person name="Kwon S.-W."/>
        </authorList>
    </citation>
    <scope>NUCLEOTIDE SEQUENCE [LARGE SCALE GENOMIC DNA]</scope>
    <source>
        <strain evidence="6 7">KACC 21253</strain>
    </source>
</reference>
<dbReference type="SUPFAM" id="SSF53756">
    <property type="entry name" value="UDP-Glycosyltransferase/glycogen phosphorylase"/>
    <property type="match status" value="1"/>
</dbReference>
<protein>
    <submittedName>
        <fullName evidence="6">Glycosyltransferase</fullName>
        <ecNumber evidence="6">2.4.-.-</ecNumber>
    </submittedName>
</protein>
<evidence type="ECO:0000259" key="5">
    <source>
        <dbReference type="Pfam" id="PF00535"/>
    </source>
</evidence>
<dbReference type="SUPFAM" id="SSF48452">
    <property type="entry name" value="TPR-like"/>
    <property type="match status" value="1"/>
</dbReference>
<dbReference type="PANTHER" id="PTHR43179">
    <property type="entry name" value="RHAMNOSYLTRANSFERASE WBBL"/>
    <property type="match status" value="1"/>
</dbReference>
<evidence type="ECO:0000256" key="3">
    <source>
        <dbReference type="ARBA" id="ARBA00022679"/>
    </source>
</evidence>
<accession>A0ABT3QGU1</accession>
<dbReference type="Pfam" id="PF14559">
    <property type="entry name" value="TPR_19"/>
    <property type="match status" value="1"/>
</dbReference>
<keyword evidence="7" id="KW-1185">Reference proteome</keyword>
<evidence type="ECO:0000256" key="1">
    <source>
        <dbReference type="ARBA" id="ARBA00006739"/>
    </source>
</evidence>
<dbReference type="SUPFAM" id="SSF53448">
    <property type="entry name" value="Nucleotide-diphospho-sugar transferases"/>
    <property type="match status" value="1"/>
</dbReference>
<keyword evidence="2 6" id="KW-0328">Glycosyltransferase</keyword>
<keyword evidence="3 6" id="KW-0808">Transferase</keyword>
<name>A0ABT3QGU1_9PROT</name>
<evidence type="ECO:0000259" key="4">
    <source>
        <dbReference type="Pfam" id="PF00534"/>
    </source>
</evidence>
<dbReference type="Gene3D" id="3.40.50.2000">
    <property type="entry name" value="Glycogen Phosphorylase B"/>
    <property type="match status" value="1"/>
</dbReference>
<dbReference type="InterPro" id="IPR001173">
    <property type="entry name" value="Glyco_trans_2-like"/>
</dbReference>
<feature type="domain" description="Glycosyltransferase 2-like" evidence="5">
    <location>
        <begin position="372"/>
        <end position="482"/>
    </location>
</feature>
<dbReference type="InterPro" id="IPR029044">
    <property type="entry name" value="Nucleotide-diphossugar_trans"/>
</dbReference>
<dbReference type="Gene3D" id="1.25.40.10">
    <property type="entry name" value="Tetratricopeptide repeat domain"/>
    <property type="match status" value="1"/>
</dbReference>
<comment type="caution">
    <text evidence="6">The sequence shown here is derived from an EMBL/GenBank/DDBJ whole genome shotgun (WGS) entry which is preliminary data.</text>
</comment>
<sequence>MSGSSGAALIWQDVTLSARSRAVIASQQAQKTYYSGLKAWAERDYATARDLLEYANRQAPESQHVMFALVLARQMTGDLSEAEILLSALLSECDFKEGWMLLSGLRLELQDVAGALAAAEHLLSHFSCNADIADFVSKIYHLNGAAGWCGLEGNGQIRWGSRFPLKPVSVCYDNTVQPVCRRGKEWFCPEGWQHAEVVSVIFSGGDHFFGNDFRPGHIIKCEGFVEEEAEGLRGWAWFPYDSQREPVLKVIDVQSGKTLQHVHATVLDETGGAQRPGAMYRHFSLSQHELPAGFISVRDENGRDLAGSPLFPGQKARSAVAVARYLAGMRLTASEVFSSSDKGVAESFLPVPVLTNNIPAPEVSGRRAPLAIIIPVFRDLTCTRRCLEAVRKTTQGIKIQVLVINDASPERELTDFVKAFCEKYNFSCHQNERNLGFPGTVNKGLRALAGHDVILLNSDTCVAEGWLAELRRIAYRDQQTGTVTPFSNDASILSYPSHERENAEPDAMQTRVFMAAALVANKGVSYDIPTGHGFCLYIRHDCLKQTGLLREDVFAQGYGEENDFCMRARALGWKHKAAPGVFVAHTGAVSFGSARADLMARNADTLEDLHPGYHALVTDWIRRDPLSEARRRFDQVRFRARGVAARVCKKTVLLVTHHHGGGVERVIQERAASYRKRSFRVLILRPSKKGCLIEDSTAPEDFPSLAFTLPDEHAGLLDLLQHENVQKVELHHLLGHHPSIAHLANELCCSCDVFVHDYMWFCQRISLLDPSGNYCGEPDLSGCERCISTGGNNIEEDISVAVYVQRSASVLSMADTVYVPSRDTAQRMLKHFPEITCVVRPAEKRVKRAELPGRGKQATAGHYVPADGFLKTPRQAESRRLRLCIVGAVGREKGYDVLYQAALDAALRDLPLEFVLVGHTPDDTPLLNTGRVYITGRYKEGDAVTLLESIQADAAFLPSVWPETWCFTLELAWKAGLSVIAFDHGAPAERIRATGQGVVINPHLRGAELNEMLIKSINIGNK</sequence>
<dbReference type="Pfam" id="PF00535">
    <property type="entry name" value="Glycos_transf_2"/>
    <property type="match status" value="1"/>
</dbReference>
<dbReference type="InterPro" id="IPR011990">
    <property type="entry name" value="TPR-like_helical_dom_sf"/>
</dbReference>